<dbReference type="EMBL" id="SOCP01000007">
    <property type="protein sequence ID" value="TDV49756.1"/>
    <property type="molecule type" value="Genomic_DNA"/>
</dbReference>
<dbReference type="Proteomes" id="UP000294927">
    <property type="component" value="Unassembled WGS sequence"/>
</dbReference>
<dbReference type="PANTHER" id="PTHR43201">
    <property type="entry name" value="ACYL-COA SYNTHETASE"/>
    <property type="match status" value="1"/>
</dbReference>
<evidence type="ECO:0000259" key="4">
    <source>
        <dbReference type="Pfam" id="PF13193"/>
    </source>
</evidence>
<accession>A0A4R7VJW2</accession>
<keyword evidence="6" id="KW-1185">Reference proteome</keyword>
<comment type="caution">
    <text evidence="5">The sequence shown here is derived from an EMBL/GenBank/DDBJ whole genome shotgun (WGS) entry which is preliminary data.</text>
</comment>
<evidence type="ECO:0000313" key="5">
    <source>
        <dbReference type="EMBL" id="TDV49756.1"/>
    </source>
</evidence>
<dbReference type="InterPro" id="IPR045851">
    <property type="entry name" value="AMP-bd_C_sf"/>
</dbReference>
<dbReference type="InterPro" id="IPR042099">
    <property type="entry name" value="ANL_N_sf"/>
</dbReference>
<reference evidence="5 6" key="1">
    <citation type="submission" date="2019-03" db="EMBL/GenBank/DDBJ databases">
        <title>Genomic Encyclopedia of Archaeal and Bacterial Type Strains, Phase II (KMG-II): from individual species to whole genera.</title>
        <authorList>
            <person name="Goeker M."/>
        </authorList>
    </citation>
    <scope>NUCLEOTIDE SEQUENCE [LARGE SCALE GENOMIC DNA]</scope>
    <source>
        <strain evidence="5 6">DSM 45499</strain>
    </source>
</reference>
<evidence type="ECO:0000256" key="2">
    <source>
        <dbReference type="ARBA" id="ARBA00022598"/>
    </source>
</evidence>
<keyword evidence="2 5" id="KW-0436">Ligase</keyword>
<dbReference type="AlphaFoldDB" id="A0A4R7VJW2"/>
<dbReference type="SUPFAM" id="SSF56801">
    <property type="entry name" value="Acetyl-CoA synthetase-like"/>
    <property type="match status" value="1"/>
</dbReference>
<dbReference type="Pfam" id="PF00501">
    <property type="entry name" value="AMP-binding"/>
    <property type="match status" value="1"/>
</dbReference>
<sequence length="479" mass="50375">MNGILLRALTDSVARHPESLIGARAGRETWARTLDDGYDRSRRLARVLPGDRGRVAIIRRNSPAYVSDLLAVLAAGHVPMLMDPALGTAELARLFADCGVDAVLHDDTARLPALRSTVDCAGTALGLVDGGTGPVPQLHPDTELCRLTSGSTRTPGCIEFSGAAVTAAAAGWRTACGFGPEDRILCFAGLYNGLGFNAALIPGLLAGASMYLPAGLPSAGNLRRHLVEVDPTVLVAFPAAYDGLAASDPSTLSRHKVRLALSSAARLSTRTSSVLAAHGIRIGDYYGIAETGPLTFNPDPQPGGGQGRPLPGVSLLFDGDPPTLLARSRSMGTRYLNYPGMLEQRITESGHYRTSDQGMLTADGELRLGDRVDDTFSVGGKKFSADEIEELLSSHPDVTECAVTMVVREGRSFLGAAVVAPETLDIVAVRRFCLARAAAFKVPERLVVVQAIPRNGAGKVQRAVISKLLLAGLDQPSNG</sequence>
<comment type="similarity">
    <text evidence="1">Belongs to the ATP-dependent AMP-binding enzyme family.</text>
</comment>
<dbReference type="CDD" id="cd04433">
    <property type="entry name" value="AFD_class_I"/>
    <property type="match status" value="1"/>
</dbReference>
<dbReference type="InterPro" id="IPR025110">
    <property type="entry name" value="AMP-bd_C"/>
</dbReference>
<dbReference type="PANTHER" id="PTHR43201:SF5">
    <property type="entry name" value="MEDIUM-CHAIN ACYL-COA LIGASE ACSF2, MITOCHONDRIAL"/>
    <property type="match status" value="1"/>
</dbReference>
<evidence type="ECO:0000256" key="1">
    <source>
        <dbReference type="ARBA" id="ARBA00006432"/>
    </source>
</evidence>
<proteinExistence type="inferred from homology"/>
<gene>
    <name evidence="5" type="ORF">CLV71_10795</name>
</gene>
<protein>
    <submittedName>
        <fullName evidence="5">Acyl-CoA synthetase (AMP-forming)/AMP-acid ligase II</fullName>
    </submittedName>
</protein>
<dbReference type="GO" id="GO:0006631">
    <property type="term" value="P:fatty acid metabolic process"/>
    <property type="evidence" value="ECO:0007669"/>
    <property type="project" value="TreeGrafter"/>
</dbReference>
<dbReference type="Pfam" id="PF13193">
    <property type="entry name" value="AMP-binding_C"/>
    <property type="match status" value="1"/>
</dbReference>
<feature type="domain" description="AMP-binding enzyme C-terminal" evidence="4">
    <location>
        <begin position="387"/>
        <end position="459"/>
    </location>
</feature>
<organism evidence="5 6">
    <name type="scientific">Actinophytocola oryzae</name>
    <dbReference type="NCBI Taxonomy" id="502181"/>
    <lineage>
        <taxon>Bacteria</taxon>
        <taxon>Bacillati</taxon>
        <taxon>Actinomycetota</taxon>
        <taxon>Actinomycetes</taxon>
        <taxon>Pseudonocardiales</taxon>
        <taxon>Pseudonocardiaceae</taxon>
    </lineage>
</organism>
<dbReference type="RefSeq" id="WP_166664183.1">
    <property type="nucleotide sequence ID" value="NZ_SOCP01000007.1"/>
</dbReference>
<dbReference type="Gene3D" id="3.30.300.30">
    <property type="match status" value="1"/>
</dbReference>
<dbReference type="GO" id="GO:0031956">
    <property type="term" value="F:medium-chain fatty acid-CoA ligase activity"/>
    <property type="evidence" value="ECO:0007669"/>
    <property type="project" value="TreeGrafter"/>
</dbReference>
<name>A0A4R7VJW2_9PSEU</name>
<evidence type="ECO:0000259" key="3">
    <source>
        <dbReference type="Pfam" id="PF00501"/>
    </source>
</evidence>
<dbReference type="Gene3D" id="3.40.50.12780">
    <property type="entry name" value="N-terminal domain of ligase-like"/>
    <property type="match status" value="1"/>
</dbReference>
<feature type="domain" description="AMP-dependent synthetase/ligase" evidence="3">
    <location>
        <begin position="33"/>
        <end position="314"/>
    </location>
</feature>
<evidence type="ECO:0000313" key="6">
    <source>
        <dbReference type="Proteomes" id="UP000294927"/>
    </source>
</evidence>
<dbReference type="InterPro" id="IPR000873">
    <property type="entry name" value="AMP-dep_synth/lig_dom"/>
</dbReference>